<name>A0AAD7WIX6_9TELE</name>
<dbReference type="Gene3D" id="1.10.246.10">
    <property type="match status" value="2"/>
</dbReference>
<dbReference type="PANTHER" id="PTHR16776:SF3">
    <property type="entry name" value="EXTRACELLULAR MATRIX PROTEIN 1"/>
    <property type="match status" value="1"/>
</dbReference>
<dbReference type="GO" id="GO:0007165">
    <property type="term" value="P:signal transduction"/>
    <property type="evidence" value="ECO:0007669"/>
    <property type="project" value="InterPro"/>
</dbReference>
<proteinExistence type="predicted"/>
<evidence type="ECO:0008006" key="8">
    <source>
        <dbReference type="Google" id="ProtNLM"/>
    </source>
</evidence>
<dbReference type="InterPro" id="IPR008605">
    <property type="entry name" value="ECM1"/>
</dbReference>
<dbReference type="Pfam" id="PF05782">
    <property type="entry name" value="ECM1"/>
    <property type="match status" value="2"/>
</dbReference>
<dbReference type="AlphaFoldDB" id="A0AAD7WIX6"/>
<evidence type="ECO:0000256" key="2">
    <source>
        <dbReference type="ARBA" id="ARBA00022525"/>
    </source>
</evidence>
<feature type="compositionally biased region" description="Polar residues" evidence="4">
    <location>
        <begin position="249"/>
        <end position="286"/>
    </location>
</feature>
<keyword evidence="5" id="KW-0732">Signal</keyword>
<feature type="chain" id="PRO_5041938853" description="Extracellular matrix protein 1" evidence="5">
    <location>
        <begin position="18"/>
        <end position="527"/>
    </location>
</feature>
<dbReference type="Proteomes" id="UP001221898">
    <property type="component" value="Unassembled WGS sequence"/>
</dbReference>
<dbReference type="InterPro" id="IPR020858">
    <property type="entry name" value="Serum_albumin-like"/>
</dbReference>
<dbReference type="GO" id="GO:0030500">
    <property type="term" value="P:regulation of bone mineralization"/>
    <property type="evidence" value="ECO:0007669"/>
    <property type="project" value="TreeGrafter"/>
</dbReference>
<keyword evidence="3" id="KW-0677">Repeat</keyword>
<evidence type="ECO:0000256" key="5">
    <source>
        <dbReference type="SAM" id="SignalP"/>
    </source>
</evidence>
<evidence type="ECO:0000313" key="6">
    <source>
        <dbReference type="EMBL" id="KAJ8398518.1"/>
    </source>
</evidence>
<comment type="subcellular location">
    <subcellularLocation>
        <location evidence="1">Secreted</location>
    </subcellularLocation>
</comment>
<dbReference type="PANTHER" id="PTHR16776">
    <property type="entry name" value="EXTRACELLULAR MATRIX PROTEIN 1"/>
    <property type="match status" value="1"/>
</dbReference>
<feature type="region of interest" description="Disordered" evidence="4">
    <location>
        <begin position="249"/>
        <end position="306"/>
    </location>
</feature>
<accession>A0AAD7WIX6</accession>
<evidence type="ECO:0000256" key="4">
    <source>
        <dbReference type="SAM" id="MobiDB-lite"/>
    </source>
</evidence>
<protein>
    <recommendedName>
        <fullName evidence="8">Extracellular matrix protein 1</fullName>
    </recommendedName>
</protein>
<gene>
    <name evidence="6" type="ORF">AAFF_G00427730</name>
</gene>
<dbReference type="GO" id="GO:0005615">
    <property type="term" value="C:extracellular space"/>
    <property type="evidence" value="ECO:0007669"/>
    <property type="project" value="InterPro"/>
</dbReference>
<keyword evidence="2" id="KW-0964">Secreted</keyword>
<organism evidence="6 7">
    <name type="scientific">Aldrovandia affinis</name>
    <dbReference type="NCBI Taxonomy" id="143900"/>
    <lineage>
        <taxon>Eukaryota</taxon>
        <taxon>Metazoa</taxon>
        <taxon>Chordata</taxon>
        <taxon>Craniata</taxon>
        <taxon>Vertebrata</taxon>
        <taxon>Euteleostomi</taxon>
        <taxon>Actinopterygii</taxon>
        <taxon>Neopterygii</taxon>
        <taxon>Teleostei</taxon>
        <taxon>Notacanthiformes</taxon>
        <taxon>Halosauridae</taxon>
        <taxon>Aldrovandia</taxon>
    </lineage>
</organism>
<dbReference type="SUPFAM" id="SSF48552">
    <property type="entry name" value="Serum albumin-like"/>
    <property type="match status" value="2"/>
</dbReference>
<feature type="signal peptide" evidence="5">
    <location>
        <begin position="1"/>
        <end position="17"/>
    </location>
</feature>
<reference evidence="6" key="1">
    <citation type="journal article" date="2023" name="Science">
        <title>Genome structures resolve the early diversification of teleost fishes.</title>
        <authorList>
            <person name="Parey E."/>
            <person name="Louis A."/>
            <person name="Montfort J."/>
            <person name="Bouchez O."/>
            <person name="Roques C."/>
            <person name="Iampietro C."/>
            <person name="Lluch J."/>
            <person name="Castinel A."/>
            <person name="Donnadieu C."/>
            <person name="Desvignes T."/>
            <person name="Floi Bucao C."/>
            <person name="Jouanno E."/>
            <person name="Wen M."/>
            <person name="Mejri S."/>
            <person name="Dirks R."/>
            <person name="Jansen H."/>
            <person name="Henkel C."/>
            <person name="Chen W.J."/>
            <person name="Zahm M."/>
            <person name="Cabau C."/>
            <person name="Klopp C."/>
            <person name="Thompson A.W."/>
            <person name="Robinson-Rechavi M."/>
            <person name="Braasch I."/>
            <person name="Lecointre G."/>
            <person name="Bobe J."/>
            <person name="Postlethwait J.H."/>
            <person name="Berthelot C."/>
            <person name="Roest Crollius H."/>
            <person name="Guiguen Y."/>
        </authorList>
    </citation>
    <scope>NUCLEOTIDE SEQUENCE</scope>
    <source>
        <strain evidence="6">NC1722</strain>
    </source>
</reference>
<comment type="caution">
    <text evidence="6">The sequence shown here is derived from an EMBL/GenBank/DDBJ whole genome shotgun (WGS) entry which is preliminary data.</text>
</comment>
<evidence type="ECO:0000313" key="7">
    <source>
        <dbReference type="Proteomes" id="UP001221898"/>
    </source>
</evidence>
<sequence>MGSVVLRSSWIVVTVLAFVCSALEDEPDMTQREVDLSEILGGKGKSQLDPDMTQREVTFDLEDLWEPIELPEMDSDVTQREVTFDLPKILRERGSKKGGPDMTHREVTHDIDGGFEEMGPAVIVPRSFQDNRFPPARPSLSNLPAICLYGEGRPRYSLHSLPQTGFSYITRQEKTINRVESWYSVCCQRNGTQEPALLLCCARKAWEQAINGFCDEEFSIKTKHYHCCKMQGWRRWSCFDKEAPNRSYQPTRKGSVAPQSHPEQGFTWNPNTCQRKAPISSGTDTAPRSPKRKITREPDIRFPPGRPTSSNIGLVCRLRKLRPRYSAKCLPSTGYGWLARQLKAINRMEKGIKQCCKGQNEVLACTVGKWQEVMDRYCKEEYSVKTRRFPCCKMAEGHERYACFSSRAPDPEYTYEMLPHIVDHILPTLDLVCDTHKQLTKRSSVPFPIKSFVSQCCPLPAAQINACVKGQLNDLRESMCTAEPLSPALTPSCCHHDAPNCLSQLLLDAISDAIHSPNFKKKKCPLI</sequence>
<dbReference type="EMBL" id="JAINUG010000090">
    <property type="protein sequence ID" value="KAJ8398518.1"/>
    <property type="molecule type" value="Genomic_DNA"/>
</dbReference>
<keyword evidence="7" id="KW-1185">Reference proteome</keyword>
<evidence type="ECO:0000256" key="3">
    <source>
        <dbReference type="ARBA" id="ARBA00022737"/>
    </source>
</evidence>
<evidence type="ECO:0000256" key="1">
    <source>
        <dbReference type="ARBA" id="ARBA00004613"/>
    </source>
</evidence>